<dbReference type="AlphaFoldDB" id="A0A1C6I2K1"/>
<feature type="domain" description="Phospholipase C/D" evidence="1">
    <location>
        <begin position="6"/>
        <end position="184"/>
    </location>
</feature>
<reference evidence="2" key="1">
    <citation type="submission" date="2015-09" db="EMBL/GenBank/DDBJ databases">
        <authorList>
            <consortium name="Pathogen Informatics"/>
        </authorList>
    </citation>
    <scope>NUCLEOTIDE SEQUENCE</scope>
    <source>
        <strain evidence="2">2789STDY5834896</strain>
    </source>
</reference>
<protein>
    <recommendedName>
        <fullName evidence="1">Phospholipase C/D domain-containing protein</fullName>
    </recommendedName>
</protein>
<dbReference type="Pfam" id="PF00882">
    <property type="entry name" value="Zn_dep_PLPC"/>
    <property type="match status" value="1"/>
</dbReference>
<accession>A0A1C6I2K1</accession>
<name>A0A1C6I2K1_9FIRM</name>
<dbReference type="InterPro" id="IPR029002">
    <property type="entry name" value="PLPC/GPLD1"/>
</dbReference>
<sequence length="302" mass="34634">MPAFVTHHLFADSVYKALPEGAAKRAIAQNYDAFLWGCQGPDVLFFNKISTVLPLWGFIMHVDKVQQNMVAMQRYLLRTRQGLFFGQQLAYCLGFLCHYALDKNAHPYVYYLQHAFMKKGEAGVGVHNRIESDIDTVLYRQLTGRCVNRYVIPKSMFHPATTRGVALLLTYLLKKVYFAKTNVNKVENSFVWDNFFMTLFVENGAVTHRGGVFLDSFCKKKYGFSGYMRREPVGWDCLNLRHHPWCNLNSPGSTCTLDFYQIMGCARQEACTMIDAFLHNLRHMSPRAVCGTETFDNGKPEK</sequence>
<organism evidence="2">
    <name type="scientific">uncultured Anaerotruncus sp</name>
    <dbReference type="NCBI Taxonomy" id="905011"/>
    <lineage>
        <taxon>Bacteria</taxon>
        <taxon>Bacillati</taxon>
        <taxon>Bacillota</taxon>
        <taxon>Clostridia</taxon>
        <taxon>Eubacteriales</taxon>
        <taxon>Oscillospiraceae</taxon>
        <taxon>Anaerotruncus</taxon>
        <taxon>environmental samples</taxon>
    </lineage>
</organism>
<evidence type="ECO:0000259" key="1">
    <source>
        <dbReference type="Pfam" id="PF00882"/>
    </source>
</evidence>
<proteinExistence type="predicted"/>
<dbReference type="EMBL" id="FMHG01000001">
    <property type="protein sequence ID" value="SCJ63838.1"/>
    <property type="molecule type" value="Genomic_DNA"/>
</dbReference>
<gene>
    <name evidence="2" type="ORF">SAMEA3545359_01182</name>
</gene>
<evidence type="ECO:0000313" key="2">
    <source>
        <dbReference type="EMBL" id="SCJ63838.1"/>
    </source>
</evidence>